<evidence type="ECO:0000313" key="2">
    <source>
        <dbReference type="Proteomes" id="UP000008068"/>
    </source>
</evidence>
<dbReference type="PANTHER" id="PTHR47753:SF3">
    <property type="entry name" value="C-TYPE LECTIN"/>
    <property type="match status" value="1"/>
</dbReference>
<evidence type="ECO:0000313" key="1">
    <source>
        <dbReference type="EMBL" id="EGT32314.1"/>
    </source>
</evidence>
<keyword evidence="2" id="KW-1185">Reference proteome</keyword>
<dbReference type="eggNOG" id="ENOG502TFVN">
    <property type="taxonomic scope" value="Eukaryota"/>
</dbReference>
<dbReference type="HOGENOM" id="CLU_730035_0_0_1"/>
<sequence>MSIGKILNVKSYPMTGIEEEYNDVKDRLTRHRFHLTNAFKDDGCKKADFVQWNMDGTNFQLYKTGKNDDANYCNAHSFSFHSKDRYPTMAAMRAPLLCALRKFYLQNSVLSSFSGPLGKSLFKKSGIWTVRTSNCTKLERMMMPIIAMLTVFLSIHRYPTMAGMRAPLLCALHTFNRVYQDCPPGPPWSEPPVQFKRTHGRVFCHYVNNKDVKTRDEAINICEGIDAALTGFDSADEFEAVRKSVNPQYPPGSKVIANGGLPQKFWGPENVLQIDDHYWLGGKSPCDNACDDEKFNKRHEASWANGVAVNNDFLNHGNHEGAAWEEQKEVQYVSFRRDKSAFHIHPKNVPYKKMFYICGKSSDLKPAERQKGGLGSGRI</sequence>
<organism evidence="2">
    <name type="scientific">Caenorhabditis brenneri</name>
    <name type="common">Nematode worm</name>
    <dbReference type="NCBI Taxonomy" id="135651"/>
    <lineage>
        <taxon>Eukaryota</taxon>
        <taxon>Metazoa</taxon>
        <taxon>Ecdysozoa</taxon>
        <taxon>Nematoda</taxon>
        <taxon>Chromadorea</taxon>
        <taxon>Rhabditida</taxon>
        <taxon>Rhabditina</taxon>
        <taxon>Rhabditomorpha</taxon>
        <taxon>Rhabditoidea</taxon>
        <taxon>Rhabditidae</taxon>
        <taxon>Peloderinae</taxon>
        <taxon>Caenorhabditis</taxon>
    </lineage>
</organism>
<reference evidence="2" key="1">
    <citation type="submission" date="2011-07" db="EMBL/GenBank/DDBJ databases">
        <authorList>
            <consortium name="Caenorhabditis brenneri Sequencing and Analysis Consortium"/>
            <person name="Wilson R.K."/>
        </authorList>
    </citation>
    <scope>NUCLEOTIDE SEQUENCE [LARGE SCALE GENOMIC DNA]</scope>
    <source>
        <strain evidence="2">PB2801</strain>
    </source>
</reference>
<proteinExistence type="predicted"/>
<dbReference type="Gene3D" id="3.10.100.10">
    <property type="entry name" value="Mannose-Binding Protein A, subunit A"/>
    <property type="match status" value="1"/>
</dbReference>
<accession>G0MJT2</accession>
<evidence type="ECO:0008006" key="3">
    <source>
        <dbReference type="Google" id="ProtNLM"/>
    </source>
</evidence>
<dbReference type="SUPFAM" id="SSF56436">
    <property type="entry name" value="C-type lectin-like"/>
    <property type="match status" value="1"/>
</dbReference>
<dbReference type="InterPro" id="IPR016186">
    <property type="entry name" value="C-type_lectin-like/link_sf"/>
</dbReference>
<dbReference type="EMBL" id="GL379797">
    <property type="protein sequence ID" value="EGT32314.1"/>
    <property type="molecule type" value="Genomic_DNA"/>
</dbReference>
<dbReference type="InParanoid" id="G0MJT2"/>
<dbReference type="Proteomes" id="UP000008068">
    <property type="component" value="Unassembled WGS sequence"/>
</dbReference>
<gene>
    <name evidence="1" type="ORF">CAEBREN_08900</name>
</gene>
<dbReference type="PANTHER" id="PTHR47753">
    <property type="entry name" value="C-TYPE LECTIN-RELATED"/>
    <property type="match status" value="1"/>
</dbReference>
<dbReference type="InterPro" id="IPR016187">
    <property type="entry name" value="CTDL_fold"/>
</dbReference>
<dbReference type="AlphaFoldDB" id="G0MJT2"/>
<protein>
    <recommendedName>
        <fullName evidence="3">C-type lectin domain-containing protein</fullName>
    </recommendedName>
</protein>
<name>G0MJT2_CAEBE</name>